<dbReference type="InterPro" id="IPR003658">
    <property type="entry name" value="Anti-sigma_ant"/>
</dbReference>
<dbReference type="NCBIfam" id="TIGR00377">
    <property type="entry name" value="ant_ant_sig"/>
    <property type="match status" value="1"/>
</dbReference>
<dbReference type="PANTHER" id="PTHR33495">
    <property type="entry name" value="ANTI-SIGMA FACTOR ANTAGONIST TM_1081-RELATED-RELATED"/>
    <property type="match status" value="1"/>
</dbReference>
<evidence type="ECO:0000313" key="5">
    <source>
        <dbReference type="Proteomes" id="UP000308632"/>
    </source>
</evidence>
<accession>A0A4U5WWI0</accession>
<evidence type="ECO:0000313" key="4">
    <source>
        <dbReference type="EMBL" id="TKT06630.1"/>
    </source>
</evidence>
<dbReference type="AlphaFoldDB" id="A0A4U5WWI0"/>
<dbReference type="InterPro" id="IPR002645">
    <property type="entry name" value="STAS_dom"/>
</dbReference>
<organism evidence="4 5">
    <name type="scientific">Streptomyces galbus</name>
    <dbReference type="NCBI Taxonomy" id="33898"/>
    <lineage>
        <taxon>Bacteria</taxon>
        <taxon>Bacillati</taxon>
        <taxon>Actinomycetota</taxon>
        <taxon>Actinomycetes</taxon>
        <taxon>Kitasatosporales</taxon>
        <taxon>Streptomycetaceae</taxon>
        <taxon>Streptomyces</taxon>
    </lineage>
</organism>
<dbReference type="InterPro" id="IPR036513">
    <property type="entry name" value="STAS_dom_sf"/>
</dbReference>
<dbReference type="Proteomes" id="UP000308632">
    <property type="component" value="Unassembled WGS sequence"/>
</dbReference>
<evidence type="ECO:0000259" key="3">
    <source>
        <dbReference type="PROSITE" id="PS50801"/>
    </source>
</evidence>
<proteinExistence type="inferred from homology"/>
<dbReference type="GO" id="GO:0043856">
    <property type="term" value="F:anti-sigma factor antagonist activity"/>
    <property type="evidence" value="ECO:0007669"/>
    <property type="project" value="InterPro"/>
</dbReference>
<dbReference type="Pfam" id="PF01740">
    <property type="entry name" value="STAS"/>
    <property type="match status" value="1"/>
</dbReference>
<dbReference type="EMBL" id="SZPR01000021">
    <property type="protein sequence ID" value="TKT06630.1"/>
    <property type="molecule type" value="Genomic_DNA"/>
</dbReference>
<dbReference type="RefSeq" id="WP_137303004.1">
    <property type="nucleotide sequence ID" value="NZ_BMVD01000022.1"/>
</dbReference>
<dbReference type="SUPFAM" id="SSF52091">
    <property type="entry name" value="SpoIIaa-like"/>
    <property type="match status" value="1"/>
</dbReference>
<feature type="domain" description="STAS" evidence="3">
    <location>
        <begin position="18"/>
        <end position="125"/>
    </location>
</feature>
<comment type="caution">
    <text evidence="4">The sequence shown here is derived from an EMBL/GenBank/DDBJ whole genome shotgun (WGS) entry which is preliminary data.</text>
</comment>
<dbReference type="PROSITE" id="PS50801">
    <property type="entry name" value="STAS"/>
    <property type="match status" value="1"/>
</dbReference>
<dbReference type="Gene3D" id="3.30.750.24">
    <property type="entry name" value="STAS domain"/>
    <property type="match status" value="1"/>
</dbReference>
<gene>
    <name evidence="4" type="ORF">E4U92_26650</name>
</gene>
<reference evidence="4 5" key="1">
    <citation type="submission" date="2019-04" db="EMBL/GenBank/DDBJ databases">
        <title>Streptomyces lasaliensis sp.nov., an Actinomycete isolated from soil which produces the polyether antibiotic lasalocid.</title>
        <authorList>
            <person name="Erwin G."/>
            <person name="Haber C."/>
        </authorList>
    </citation>
    <scope>NUCLEOTIDE SEQUENCE [LARGE SCALE GENOMIC DNA]</scope>
    <source>
        <strain evidence="4 5">DSM 40089</strain>
    </source>
</reference>
<sequence>MAEGPMTDSGQTGRAIRLTVVVTATDGIRVLSPAGEIDYTTGETLRQALNVTGTARPRIVVDMRQVTFMDSVGVNILLTAHQACAQVGGWIRLAAPTEPVQRVLHLVGIDQVITCRPTLREALAP</sequence>
<dbReference type="CDD" id="cd07043">
    <property type="entry name" value="STAS_anti-anti-sigma_factors"/>
    <property type="match status" value="1"/>
</dbReference>
<evidence type="ECO:0000256" key="2">
    <source>
        <dbReference type="RuleBase" id="RU003749"/>
    </source>
</evidence>
<dbReference type="PANTHER" id="PTHR33495:SF2">
    <property type="entry name" value="ANTI-SIGMA FACTOR ANTAGONIST TM_1081-RELATED"/>
    <property type="match status" value="1"/>
</dbReference>
<evidence type="ECO:0000256" key="1">
    <source>
        <dbReference type="ARBA" id="ARBA00009013"/>
    </source>
</evidence>
<name>A0A4U5WWI0_STRGB</name>
<protein>
    <recommendedName>
        <fullName evidence="2">Anti-sigma factor antagonist</fullName>
    </recommendedName>
</protein>
<comment type="similarity">
    <text evidence="1 2">Belongs to the anti-sigma-factor antagonist family.</text>
</comment>